<evidence type="ECO:0000256" key="2">
    <source>
        <dbReference type="ARBA" id="ARBA00012438"/>
    </source>
</evidence>
<dbReference type="InterPro" id="IPR035965">
    <property type="entry name" value="PAS-like_dom_sf"/>
</dbReference>
<dbReference type="Pfam" id="PF08448">
    <property type="entry name" value="PAS_4"/>
    <property type="match status" value="1"/>
</dbReference>
<protein>
    <recommendedName>
        <fullName evidence="2">histidine kinase</fullName>
        <ecNumber evidence="2">2.7.13.3</ecNumber>
    </recommendedName>
</protein>
<evidence type="ECO:0000256" key="7">
    <source>
        <dbReference type="ARBA" id="ARBA00023136"/>
    </source>
</evidence>
<dbReference type="SUPFAM" id="SSF47384">
    <property type="entry name" value="Homodimeric domain of signal transducing histidine kinase"/>
    <property type="match status" value="1"/>
</dbReference>
<proteinExistence type="predicted"/>
<dbReference type="Gene3D" id="3.30.450.20">
    <property type="entry name" value="PAS domain"/>
    <property type="match status" value="1"/>
</dbReference>
<comment type="caution">
    <text evidence="10">The sequence shown here is derived from an EMBL/GenBank/DDBJ whole genome shotgun (WGS) entry which is preliminary data.</text>
</comment>
<keyword evidence="7 8" id="KW-0472">Membrane</keyword>
<dbReference type="PRINTS" id="PR00344">
    <property type="entry name" value="BCTRLSENSOR"/>
</dbReference>
<dbReference type="GO" id="GO:0005886">
    <property type="term" value="C:plasma membrane"/>
    <property type="evidence" value="ECO:0007669"/>
    <property type="project" value="TreeGrafter"/>
</dbReference>
<dbReference type="InterPro" id="IPR005467">
    <property type="entry name" value="His_kinase_dom"/>
</dbReference>
<keyword evidence="5 10" id="KW-0418">Kinase</keyword>
<accession>A0A9D1VB05</accession>
<keyword evidence="3" id="KW-0597">Phosphoprotein</keyword>
<dbReference type="EMBL" id="DXFQ01000040">
    <property type="protein sequence ID" value="HIX19450.1"/>
    <property type="molecule type" value="Genomic_DNA"/>
</dbReference>
<name>A0A9D1VB05_9BACT</name>
<dbReference type="GO" id="GO:0016036">
    <property type="term" value="P:cellular response to phosphate starvation"/>
    <property type="evidence" value="ECO:0007669"/>
    <property type="project" value="TreeGrafter"/>
</dbReference>
<dbReference type="InterPro" id="IPR036097">
    <property type="entry name" value="HisK_dim/P_sf"/>
</dbReference>
<dbReference type="Gene3D" id="1.10.287.130">
    <property type="match status" value="1"/>
</dbReference>
<reference evidence="10" key="1">
    <citation type="journal article" date="2021" name="PeerJ">
        <title>Extensive microbial diversity within the chicken gut microbiome revealed by metagenomics and culture.</title>
        <authorList>
            <person name="Gilroy R."/>
            <person name="Ravi A."/>
            <person name="Getino M."/>
            <person name="Pursley I."/>
            <person name="Horton D.L."/>
            <person name="Alikhan N.F."/>
            <person name="Baker D."/>
            <person name="Gharbi K."/>
            <person name="Hall N."/>
            <person name="Watson M."/>
            <person name="Adriaenssens E.M."/>
            <person name="Foster-Nyarko E."/>
            <person name="Jarju S."/>
            <person name="Secka A."/>
            <person name="Antonio M."/>
            <person name="Oren A."/>
            <person name="Chaudhuri R.R."/>
            <person name="La Ragione R."/>
            <person name="Hildebrand F."/>
            <person name="Pallen M.J."/>
        </authorList>
    </citation>
    <scope>NUCLEOTIDE SEQUENCE</scope>
    <source>
        <strain evidence="10">14975</strain>
    </source>
</reference>
<dbReference type="SUPFAM" id="SSF55874">
    <property type="entry name" value="ATPase domain of HSP90 chaperone/DNA topoisomerase II/histidine kinase"/>
    <property type="match status" value="1"/>
</dbReference>
<dbReference type="Pfam" id="PF02518">
    <property type="entry name" value="HATPase_c"/>
    <property type="match status" value="1"/>
</dbReference>
<organism evidence="10 11">
    <name type="scientific">Candidatus Akkermansia intestinigallinarum</name>
    <dbReference type="NCBI Taxonomy" id="2838431"/>
    <lineage>
        <taxon>Bacteria</taxon>
        <taxon>Pseudomonadati</taxon>
        <taxon>Verrucomicrobiota</taxon>
        <taxon>Verrucomicrobiia</taxon>
        <taxon>Verrucomicrobiales</taxon>
        <taxon>Akkermansiaceae</taxon>
        <taxon>Akkermansia</taxon>
    </lineage>
</organism>
<dbReference type="Gene3D" id="3.30.565.10">
    <property type="entry name" value="Histidine kinase-like ATPase, C-terminal domain"/>
    <property type="match status" value="1"/>
</dbReference>
<dbReference type="SMART" id="SM00387">
    <property type="entry name" value="HATPase_c"/>
    <property type="match status" value="1"/>
</dbReference>
<dbReference type="GO" id="GO:0000155">
    <property type="term" value="F:phosphorelay sensor kinase activity"/>
    <property type="evidence" value="ECO:0007669"/>
    <property type="project" value="InterPro"/>
</dbReference>
<evidence type="ECO:0000256" key="6">
    <source>
        <dbReference type="ARBA" id="ARBA00023012"/>
    </source>
</evidence>
<evidence type="ECO:0000256" key="8">
    <source>
        <dbReference type="SAM" id="Phobius"/>
    </source>
</evidence>
<dbReference type="InterPro" id="IPR003594">
    <property type="entry name" value="HATPase_dom"/>
</dbReference>
<evidence type="ECO:0000256" key="4">
    <source>
        <dbReference type="ARBA" id="ARBA00022679"/>
    </source>
</evidence>
<dbReference type="GO" id="GO:0004721">
    <property type="term" value="F:phosphoprotein phosphatase activity"/>
    <property type="evidence" value="ECO:0007669"/>
    <property type="project" value="TreeGrafter"/>
</dbReference>
<evidence type="ECO:0000256" key="3">
    <source>
        <dbReference type="ARBA" id="ARBA00022553"/>
    </source>
</evidence>
<dbReference type="PANTHER" id="PTHR45453:SF1">
    <property type="entry name" value="PHOSPHATE REGULON SENSOR PROTEIN PHOR"/>
    <property type="match status" value="1"/>
</dbReference>
<dbReference type="InterPro" id="IPR013656">
    <property type="entry name" value="PAS_4"/>
</dbReference>
<dbReference type="PANTHER" id="PTHR45453">
    <property type="entry name" value="PHOSPHATE REGULON SENSOR PROTEIN PHOR"/>
    <property type="match status" value="1"/>
</dbReference>
<dbReference type="FunFam" id="3.30.565.10:FF:000006">
    <property type="entry name" value="Sensor histidine kinase WalK"/>
    <property type="match status" value="1"/>
</dbReference>
<dbReference type="InterPro" id="IPR004358">
    <property type="entry name" value="Sig_transdc_His_kin-like_C"/>
</dbReference>
<evidence type="ECO:0000313" key="10">
    <source>
        <dbReference type="EMBL" id="HIX19450.1"/>
    </source>
</evidence>
<keyword evidence="8" id="KW-1133">Transmembrane helix</keyword>
<dbReference type="InterPro" id="IPR003661">
    <property type="entry name" value="HisK_dim/P_dom"/>
</dbReference>
<dbReference type="EC" id="2.7.13.3" evidence="2"/>
<gene>
    <name evidence="10" type="ORF">H9862_02460</name>
</gene>
<keyword evidence="6" id="KW-0902">Two-component regulatory system</keyword>
<reference evidence="10" key="2">
    <citation type="submission" date="2021-04" db="EMBL/GenBank/DDBJ databases">
        <authorList>
            <person name="Gilroy R."/>
        </authorList>
    </citation>
    <scope>NUCLEOTIDE SEQUENCE</scope>
    <source>
        <strain evidence="10">14975</strain>
    </source>
</reference>
<dbReference type="InterPro" id="IPR050351">
    <property type="entry name" value="BphY/WalK/GraS-like"/>
</dbReference>
<dbReference type="SMART" id="SM00388">
    <property type="entry name" value="HisKA"/>
    <property type="match status" value="1"/>
</dbReference>
<feature type="domain" description="Histidine kinase" evidence="9">
    <location>
        <begin position="174"/>
        <end position="394"/>
    </location>
</feature>
<dbReference type="CDD" id="cd00082">
    <property type="entry name" value="HisKA"/>
    <property type="match status" value="1"/>
</dbReference>
<sequence>MISWNVALGLIVIAFILPFIFLRSQLESMRRHARNKHAELDHLRHLLQDLELHVAKDKSLFLEALGVPFLLLRRSGRLVMANRAAGDLLDIDETRNINLLHVLTHEGVLRLIREATEADRPTFSSVQMELHGEMRYYRTLATPLPNEERHVGLVFHDVTEEQRTQVIRRDFVANASHELRTPLTIVRGYLETLLEEPATAADERMRTRALTVMKKHTDRLVRLVEDMLTVSRLENSQSYLKMEAFDLNEAVEETVQRLEPLMESQQADFRAELDPCPLMMTGDKFYWSQILFNLMENALKNNPKPGLRLRLRAARSQEGSLSVRVEDNGVGIDADALPYVFNRFYRADKTGKIKGTGLGLSIVKHAVEAHGGTVRAESRPGELTSFVIELPATPPAARPDA</sequence>
<dbReference type="PROSITE" id="PS50109">
    <property type="entry name" value="HIS_KIN"/>
    <property type="match status" value="1"/>
</dbReference>
<dbReference type="SUPFAM" id="SSF55785">
    <property type="entry name" value="PYP-like sensor domain (PAS domain)"/>
    <property type="match status" value="1"/>
</dbReference>
<evidence type="ECO:0000256" key="5">
    <source>
        <dbReference type="ARBA" id="ARBA00022777"/>
    </source>
</evidence>
<comment type="catalytic activity">
    <reaction evidence="1">
        <text>ATP + protein L-histidine = ADP + protein N-phospho-L-histidine.</text>
        <dbReference type="EC" id="2.7.13.3"/>
    </reaction>
</comment>
<dbReference type="FunFam" id="1.10.287.130:FF:000001">
    <property type="entry name" value="Two-component sensor histidine kinase"/>
    <property type="match status" value="1"/>
</dbReference>
<keyword evidence="8" id="KW-0812">Transmembrane</keyword>
<feature type="transmembrane region" description="Helical" evidence="8">
    <location>
        <begin position="6"/>
        <end position="26"/>
    </location>
</feature>
<evidence type="ECO:0000256" key="1">
    <source>
        <dbReference type="ARBA" id="ARBA00000085"/>
    </source>
</evidence>
<dbReference type="CDD" id="cd00075">
    <property type="entry name" value="HATPase"/>
    <property type="match status" value="1"/>
</dbReference>
<evidence type="ECO:0000259" key="9">
    <source>
        <dbReference type="PROSITE" id="PS50109"/>
    </source>
</evidence>
<dbReference type="AlphaFoldDB" id="A0A9D1VB05"/>
<dbReference type="Pfam" id="PF00512">
    <property type="entry name" value="HisKA"/>
    <property type="match status" value="1"/>
</dbReference>
<evidence type="ECO:0000313" key="11">
    <source>
        <dbReference type="Proteomes" id="UP000823964"/>
    </source>
</evidence>
<dbReference type="InterPro" id="IPR036890">
    <property type="entry name" value="HATPase_C_sf"/>
</dbReference>
<keyword evidence="4" id="KW-0808">Transferase</keyword>
<dbReference type="Proteomes" id="UP000823964">
    <property type="component" value="Unassembled WGS sequence"/>
</dbReference>